<sequence length="165" mass="19041">MTIRRLIYAKFLVLTAMWWGWTVLVDIFVIPTVFRTIDIFFKAGDLGIAVFSKLNNLEVFVSSILVALLAYQVTKNKKALPLLVMSIVAWLIAMTYFAFLTPKLTHVTELWKTADLMGLTGVAEYPDLQQAHQFYHKLYIGTDVFKLVLLTVMLGYGIWKEEEWR</sequence>
<evidence type="ECO:0000256" key="1">
    <source>
        <dbReference type="SAM" id="Phobius"/>
    </source>
</evidence>
<dbReference type="RefSeq" id="WP_321397748.1">
    <property type="nucleotide sequence ID" value="NZ_CP139487.1"/>
</dbReference>
<proteinExistence type="predicted"/>
<organism evidence="2 3">
    <name type="scientific">Peredibacter starrii</name>
    <dbReference type="NCBI Taxonomy" id="28202"/>
    <lineage>
        <taxon>Bacteria</taxon>
        <taxon>Pseudomonadati</taxon>
        <taxon>Bdellovibrionota</taxon>
        <taxon>Bacteriovoracia</taxon>
        <taxon>Bacteriovoracales</taxon>
        <taxon>Bacteriovoracaceae</taxon>
        <taxon>Peredibacter</taxon>
    </lineage>
</organism>
<name>A0AAX4HRX6_9BACT</name>
<keyword evidence="1" id="KW-0472">Membrane</keyword>
<dbReference type="Proteomes" id="UP001324634">
    <property type="component" value="Chromosome"/>
</dbReference>
<feature type="transmembrane region" description="Helical" evidence="1">
    <location>
        <begin position="138"/>
        <end position="159"/>
    </location>
</feature>
<dbReference type="KEGG" id="psti:SOO65_04730"/>
<dbReference type="EMBL" id="CP139487">
    <property type="protein sequence ID" value="WPU66044.1"/>
    <property type="molecule type" value="Genomic_DNA"/>
</dbReference>
<evidence type="ECO:0000313" key="3">
    <source>
        <dbReference type="Proteomes" id="UP001324634"/>
    </source>
</evidence>
<feature type="transmembrane region" description="Helical" evidence="1">
    <location>
        <begin position="12"/>
        <end position="34"/>
    </location>
</feature>
<feature type="transmembrane region" description="Helical" evidence="1">
    <location>
        <begin position="80"/>
        <end position="99"/>
    </location>
</feature>
<keyword evidence="1" id="KW-1133">Transmembrane helix</keyword>
<feature type="transmembrane region" description="Helical" evidence="1">
    <location>
        <begin position="54"/>
        <end position="73"/>
    </location>
</feature>
<protein>
    <submittedName>
        <fullName evidence="2">DUF4149 domain-containing protein</fullName>
    </submittedName>
</protein>
<evidence type="ECO:0000313" key="2">
    <source>
        <dbReference type="EMBL" id="WPU66044.1"/>
    </source>
</evidence>
<reference evidence="2 3" key="1">
    <citation type="submission" date="2023-11" db="EMBL/GenBank/DDBJ databases">
        <title>Peredibacter starrii A3.12.</title>
        <authorList>
            <person name="Mitchell R.J."/>
        </authorList>
    </citation>
    <scope>NUCLEOTIDE SEQUENCE [LARGE SCALE GENOMIC DNA]</scope>
    <source>
        <strain evidence="2 3">A3.12</strain>
    </source>
</reference>
<gene>
    <name evidence="2" type="ORF">SOO65_04730</name>
</gene>
<keyword evidence="3" id="KW-1185">Reference proteome</keyword>
<accession>A0AAX4HRX6</accession>
<dbReference type="AlphaFoldDB" id="A0AAX4HRX6"/>
<keyword evidence="1" id="KW-0812">Transmembrane</keyword>